<proteinExistence type="predicted"/>
<organism evidence="2 3">
    <name type="scientific">Trichosporon asahii var. asahii (strain CBS 8904)</name>
    <name type="common">Yeast</name>
    <dbReference type="NCBI Taxonomy" id="1220162"/>
    <lineage>
        <taxon>Eukaryota</taxon>
        <taxon>Fungi</taxon>
        <taxon>Dikarya</taxon>
        <taxon>Basidiomycota</taxon>
        <taxon>Agaricomycotina</taxon>
        <taxon>Tremellomycetes</taxon>
        <taxon>Trichosporonales</taxon>
        <taxon>Trichosporonaceae</taxon>
        <taxon>Trichosporon</taxon>
    </lineage>
</organism>
<evidence type="ECO:0000313" key="2">
    <source>
        <dbReference type="EMBL" id="EKD00305.1"/>
    </source>
</evidence>
<feature type="compositionally biased region" description="Basic and acidic residues" evidence="1">
    <location>
        <begin position="1142"/>
        <end position="1154"/>
    </location>
</feature>
<keyword evidence="3" id="KW-1185">Reference proteome</keyword>
<evidence type="ECO:0000256" key="1">
    <source>
        <dbReference type="SAM" id="MobiDB-lite"/>
    </source>
</evidence>
<dbReference type="Proteomes" id="UP000006757">
    <property type="component" value="Unassembled WGS sequence"/>
</dbReference>
<gene>
    <name evidence="2" type="ORF">A1Q2_05363</name>
</gene>
<comment type="caution">
    <text evidence="2">The sequence shown here is derived from an EMBL/GenBank/DDBJ whole genome shotgun (WGS) entry which is preliminary data.</text>
</comment>
<dbReference type="EMBL" id="AMBO01000344">
    <property type="protein sequence ID" value="EKD00305.1"/>
    <property type="molecule type" value="Genomic_DNA"/>
</dbReference>
<feature type="region of interest" description="Disordered" evidence="1">
    <location>
        <begin position="1035"/>
        <end position="1085"/>
    </location>
</feature>
<accession>K1V8K4</accession>
<feature type="region of interest" description="Disordered" evidence="1">
    <location>
        <begin position="33"/>
        <end position="64"/>
    </location>
</feature>
<dbReference type="HOGENOM" id="CLU_247308_0_0_1"/>
<feature type="compositionally biased region" description="Low complexity" evidence="1">
    <location>
        <begin position="1035"/>
        <end position="1048"/>
    </location>
</feature>
<dbReference type="OrthoDB" id="10688251at2759"/>
<name>K1V8K4_TRIAC</name>
<feature type="region of interest" description="Disordered" evidence="1">
    <location>
        <begin position="1136"/>
        <end position="1156"/>
    </location>
</feature>
<reference evidence="2 3" key="1">
    <citation type="journal article" date="2012" name="Eukaryot. Cell">
        <title>Genome sequence of the Trichosporon asahii environmental strain CBS 8904.</title>
        <authorList>
            <person name="Yang R.Y."/>
            <person name="Li H.T."/>
            <person name="Zhu H."/>
            <person name="Zhou G.P."/>
            <person name="Wang M."/>
            <person name="Wang L."/>
        </authorList>
    </citation>
    <scope>NUCLEOTIDE SEQUENCE [LARGE SCALE GENOMIC DNA]</scope>
    <source>
        <strain evidence="2 3">CBS 8904</strain>
    </source>
</reference>
<dbReference type="InParanoid" id="K1V8K4"/>
<evidence type="ECO:0000313" key="3">
    <source>
        <dbReference type="Proteomes" id="UP000006757"/>
    </source>
</evidence>
<sequence>MERFRARFPAPKVEVIIAEALECERPEDPAYLRYAGMAGSSTPGQRARDDEQTEEASTPRAQAATTARALICMRPSARSLPSSPTTSPTVATMPSYPADGSIALNDATGQVLLTRVRRLNTLRQKAAAKMLQEESSFYSFINGLRNAQGDRAVHDGDLGLALDLGKLALAPLHAPLPAWATPDNDADLSDAAGSFVQHYVRQLTWSTCSLFVADMKRFRCRYPAPKVAVLIEEAQEHPQLPVHLRYFGTTGMSTPGGRAHDDEQGGNDTFWLNLLRETGKAADVFRLNGEQTLRRSARSLPRLRPYAATRRAAVTAMNPTSSPSTTASLEKLNADIETLLRDDKDYWEGERGVEPMSKAAFESVLTSARVTRLVAGGVSHLRVAKDVTEEAFRSDDGRLGYFGQHAGPGPVVSRAVVRAMYNGDGADEDQTAENQGHSAGPAPLPSPDRVAAVTALAAAHPSISARYPADGSIELDDAVGQKLLERVRRLDTARKATATKQLKGDRNFEAFVNVLRAEQGDRRVGAGDLHLQQASDLLCLALAPLHAPLPSWAVRTDEAELNKDVGTTARHYVRQAFWPSSAEFIADMERFMRLFPAPKLLVMIDKANERPTLPVHMRYFGTTVMNTPDGRADADEKKSGSFWTNVLSTTKRPVEVFLLQDYRTRSDLHATERALIAAVAPLCGNSARGGFHHEPELAHFGTVKLPAFDDPNDPATIQALQRINADAEKISQAAFQCALDSARVTQLVAGGVAHVHVGKDVTQEAFRNEDPRLGYFGQHAGPGPTVSRAVVAGLIDEPRDEPRDAELLGMGAFFDLWIWLIHWLIRLGLVLAMRHLSILEPLVVVAESREVTDRLLLAGPFLGDLPVPGAWPTEEELGAVVDATLPFGGLPWSMCQGRPFIARCGIGKFCLLVPVGHGGRVKYDPVVESELVRVLALSNKAALMAVSVAMEFTRERGRPDSGNLACWQELLELIKNELVVMAIQGELEDAQEQLRETGDWVWSRRRASALQRKSAKARRGAAKEPMTVDEIMTTWTRATRTTSISTAPTPTPLRSQPHQGCEPELSSASKGPSGTPSAAPVRPLRRLAGRLDDLRARGVDEDLFPNMLSPPTATTREAWHDVFLGGRPFQRVRVSMGRRSKGVPEQRRKIEKPRQGVGAYDDYGSRVCPSMVSASLTPAILADSSIVPDDPKRWRCIVNACPRIVQLGTEASLDARGVKLGGCVVCLEFAVVKLNPKQTVGQDDHDFDDFDDYDAGDVDHLDVEESGAGVEEPLQPELRTRTVIKYEGPKGDSPLRKQFGHLSSWLDDLRARGIDERLFPNAGRVGLAGAQPPTAPRRASSPWLLRSLRPLPRESDRRSLYHNWGHFCNGKPPGQVAGVEYREGCWVSRLFFASESYRFPALQDEVDEAVEYHDLEDVLETVFDESSPLNWLAELVPPGFVVPSDAPPVMVAKDSTAEWLALNGVALANRFTLGAFSELEETRTDNKGSSKAIAKAVRTARTGRLTLASTRATFPAATMPYSTASPAVAS</sequence>
<feature type="compositionally biased region" description="Polar residues" evidence="1">
    <location>
        <begin position="1066"/>
        <end position="1076"/>
    </location>
</feature>
<protein>
    <submittedName>
        <fullName evidence="2">Uncharacterized protein</fullName>
    </submittedName>
</protein>
<feature type="region of interest" description="Disordered" evidence="1">
    <location>
        <begin position="425"/>
        <end position="447"/>
    </location>
</feature>